<protein>
    <submittedName>
        <fullName evidence="2">Uncharacterized protein</fullName>
    </submittedName>
</protein>
<name>E4WZL1_OIKDI</name>
<dbReference type="EMBL" id="FN653019">
    <property type="protein sequence ID" value="CBY22607.1"/>
    <property type="molecule type" value="Genomic_DNA"/>
</dbReference>
<evidence type="ECO:0000313" key="2">
    <source>
        <dbReference type="EMBL" id="CBY22607.1"/>
    </source>
</evidence>
<sequence>MSSEIEYSDTNTESISSYSSNSYIQVRTRSTRRLYLVFIAVFSLCCIGTILSIPAMLPKITNEDHITVPTTEVTSTTVFTNAASQNPTVFYESTTVGFTSYSPNNISPVDTTLETQSRSQTTDNIVTSAYYSTTASKDKHTTESAELILTSTLISSSRATSELVSEYIKTTQMVTQTTFLSTLEPSTTTFCSLTTSSEDSLVTTLAPIITTLNSLTTSSEDPSSSIESTSLRPIETTFEAEHTTFMSTLAIPSATQSLPTATTLSSVIEITSPSLTTQLLEISTSPDKSLQPGDYYIETESNTNLSRWLVKKQDGFYVINVKENDLLRKDIEYWTAVSNQNFVILDNDDEVICGQNSSLRRWIISLGSA</sequence>
<evidence type="ECO:0000313" key="3">
    <source>
        <dbReference type="Proteomes" id="UP000001307"/>
    </source>
</evidence>
<dbReference type="Proteomes" id="UP000001307">
    <property type="component" value="Unassembled WGS sequence"/>
</dbReference>
<reference evidence="2" key="1">
    <citation type="journal article" date="2010" name="Science">
        <title>Plasticity of animal genome architecture unmasked by rapid evolution of a pelagic tunicate.</title>
        <authorList>
            <person name="Denoeud F."/>
            <person name="Henriet S."/>
            <person name="Mungpakdee S."/>
            <person name="Aury J.M."/>
            <person name="Da Silva C."/>
            <person name="Brinkmann H."/>
            <person name="Mikhaleva J."/>
            <person name="Olsen L.C."/>
            <person name="Jubin C."/>
            <person name="Canestro C."/>
            <person name="Bouquet J.M."/>
            <person name="Danks G."/>
            <person name="Poulain J."/>
            <person name="Campsteijn C."/>
            <person name="Adamski M."/>
            <person name="Cross I."/>
            <person name="Yadetie F."/>
            <person name="Muffato M."/>
            <person name="Louis A."/>
            <person name="Butcher S."/>
            <person name="Tsagkogeorga G."/>
            <person name="Konrad A."/>
            <person name="Singh S."/>
            <person name="Jensen M.F."/>
            <person name="Cong E.H."/>
            <person name="Eikeseth-Otteraa H."/>
            <person name="Noel B."/>
            <person name="Anthouard V."/>
            <person name="Porcel B.M."/>
            <person name="Kachouri-Lafond R."/>
            <person name="Nishino A."/>
            <person name="Ugolini M."/>
            <person name="Chourrout P."/>
            <person name="Nishida H."/>
            <person name="Aasland R."/>
            <person name="Huzurbazar S."/>
            <person name="Westhof E."/>
            <person name="Delsuc F."/>
            <person name="Lehrach H."/>
            <person name="Reinhardt R."/>
            <person name="Weissenbach J."/>
            <person name="Roy S.W."/>
            <person name="Artiguenave F."/>
            <person name="Postlethwait J.H."/>
            <person name="Manak J.R."/>
            <person name="Thompson E.M."/>
            <person name="Jaillon O."/>
            <person name="Du Pasquier L."/>
            <person name="Boudinot P."/>
            <person name="Liberles D.A."/>
            <person name="Volff J.N."/>
            <person name="Philippe H."/>
            <person name="Lenhard B."/>
            <person name="Roest Crollius H."/>
            <person name="Wincker P."/>
            <person name="Chourrout D."/>
        </authorList>
    </citation>
    <scope>NUCLEOTIDE SEQUENCE [LARGE SCALE GENOMIC DNA]</scope>
</reference>
<organism evidence="2">
    <name type="scientific">Oikopleura dioica</name>
    <name type="common">Tunicate</name>
    <dbReference type="NCBI Taxonomy" id="34765"/>
    <lineage>
        <taxon>Eukaryota</taxon>
        <taxon>Metazoa</taxon>
        <taxon>Chordata</taxon>
        <taxon>Tunicata</taxon>
        <taxon>Appendicularia</taxon>
        <taxon>Copelata</taxon>
        <taxon>Oikopleuridae</taxon>
        <taxon>Oikopleura</taxon>
    </lineage>
</organism>
<keyword evidence="1" id="KW-0472">Membrane</keyword>
<evidence type="ECO:0000256" key="1">
    <source>
        <dbReference type="SAM" id="Phobius"/>
    </source>
</evidence>
<dbReference type="AlphaFoldDB" id="E4WZL1"/>
<accession>E4WZL1</accession>
<keyword evidence="1" id="KW-1133">Transmembrane helix</keyword>
<keyword evidence="3" id="KW-1185">Reference proteome</keyword>
<keyword evidence="1" id="KW-0812">Transmembrane</keyword>
<dbReference type="InParanoid" id="E4WZL1"/>
<feature type="transmembrane region" description="Helical" evidence="1">
    <location>
        <begin position="34"/>
        <end position="57"/>
    </location>
</feature>
<proteinExistence type="predicted"/>
<gene>
    <name evidence="2" type="ORF">GSOID_T00013375001</name>
</gene>